<dbReference type="RefSeq" id="WP_173136276.1">
    <property type="nucleotide sequence ID" value="NZ_JABMKX010000009.1"/>
</dbReference>
<organism evidence="2 3">
    <name type="scientific">Paenibacillus tritici</name>
    <dbReference type="NCBI Taxonomy" id="1873425"/>
    <lineage>
        <taxon>Bacteria</taxon>
        <taxon>Bacillati</taxon>
        <taxon>Bacillota</taxon>
        <taxon>Bacilli</taxon>
        <taxon>Bacillales</taxon>
        <taxon>Paenibacillaceae</taxon>
        <taxon>Paenibacillus</taxon>
    </lineage>
</organism>
<feature type="domain" description="Copper amine oxidase-like N-terminal" evidence="1">
    <location>
        <begin position="64"/>
        <end position="160"/>
    </location>
</feature>
<dbReference type="Pfam" id="PF07833">
    <property type="entry name" value="Cu_amine_oxidN1"/>
    <property type="match status" value="1"/>
</dbReference>
<evidence type="ECO:0000313" key="3">
    <source>
        <dbReference type="Proteomes" id="UP000711047"/>
    </source>
</evidence>
<keyword evidence="3" id="KW-1185">Reference proteome</keyword>
<proteinExistence type="predicted"/>
<sequence length="652" mass="70120">MISPKSKHAAKAAGSGMGAGGMRRLLSAMLAVLVLLALFPARNAYAAEGSLLELSIQAGSTSATVNGEPVTIQQPFSENGTLMVPLGIFKKAFGSTVSLEGEDVVKVMYGPHTGAMTIGGTTAWKDGVKIKLAASPRMVSGVLMVPLRFVAGVLGARVTPAGGGGIRVTLAPSLAVTAVDTQGGIDSDIGKTRIGNSYLTWSMNYPPGLVVGDSGGDEGVATFTSAENDYYLEVHASPLAVPLDPEGLLENLVGSSQEGGEIVLDRETVPEATTPYARTVSKDSSGALWEGRQYYANGRLYEIYLTDDKAANYKDLGKYAALLNSFQPSFNTSDSSIRDLSTIHNGLREAYNDDYGIALKVPADWSADDQQLYYTGKQGSYLRVKVSSAPAGSTLASWNQELQSQLQDTYVSEAYTLKDSVAGKVSGEPVLINELGLNPGNGWNTEYQILLLKNGYRYYFEYVAASSQPGDKERFTDVLNSIDIDFAQTQENFGRLEVEDYPLLSTKLITKTSKAYGYKIDIPRLWTPVQDLFESQTVEYRFTGGRFQLYASPEVTPEYALSQLQSYYLNTKKDPKGPQVKSVAETAFAGVPATILTIEQIKNSIPVATKIIIFSKNDVVYTLTVTLNAANATASQQATLERVLGSFGWAGE</sequence>
<evidence type="ECO:0000259" key="1">
    <source>
        <dbReference type="Pfam" id="PF07833"/>
    </source>
</evidence>
<dbReference type="Proteomes" id="UP000711047">
    <property type="component" value="Unassembled WGS sequence"/>
</dbReference>
<gene>
    <name evidence="2" type="ORF">HQN87_18145</name>
</gene>
<dbReference type="Gene3D" id="3.30.457.10">
    <property type="entry name" value="Copper amine oxidase-like, N-terminal domain"/>
    <property type="match status" value="2"/>
</dbReference>
<comment type="caution">
    <text evidence="2">The sequence shown here is derived from an EMBL/GenBank/DDBJ whole genome shotgun (WGS) entry which is preliminary data.</text>
</comment>
<dbReference type="EMBL" id="JABMKX010000009">
    <property type="protein sequence ID" value="NQX47258.1"/>
    <property type="molecule type" value="Genomic_DNA"/>
</dbReference>
<name>A0ABX2DRF8_9BACL</name>
<accession>A0ABX2DRF8</accession>
<dbReference type="InterPro" id="IPR012854">
    <property type="entry name" value="Cu_amine_oxidase-like_N"/>
</dbReference>
<reference evidence="2 3" key="1">
    <citation type="submission" date="2020-05" db="EMBL/GenBank/DDBJ databases">
        <title>Paenibacillus glebae, sp. nov., Paenibacillus humi sp. nov., Paenibacillus pedi sp. nov., Paenibacillus terrestris sp. nov. and Paenibacillus terricola sp. nov., isolated from a forest top soil sample.</title>
        <authorList>
            <person name="Qi S."/>
            <person name="Carlier A."/>
            <person name="Cnockaert M."/>
            <person name="Vandamme P."/>
        </authorList>
    </citation>
    <scope>NUCLEOTIDE SEQUENCE [LARGE SCALE GENOMIC DNA]</scope>
    <source>
        <strain evidence="2 3">LMG 29502</strain>
    </source>
</reference>
<dbReference type="SUPFAM" id="SSF55383">
    <property type="entry name" value="Copper amine oxidase, domain N"/>
    <property type="match status" value="1"/>
</dbReference>
<dbReference type="InterPro" id="IPR036582">
    <property type="entry name" value="Mao_N_sf"/>
</dbReference>
<evidence type="ECO:0000313" key="2">
    <source>
        <dbReference type="EMBL" id="NQX47258.1"/>
    </source>
</evidence>
<protein>
    <submittedName>
        <fullName evidence="2">Copper amine oxidase N-terminal domain-containing protein</fullName>
    </submittedName>
</protein>